<accession>A0A2W5M9U5</accession>
<proteinExistence type="predicted"/>
<dbReference type="Proteomes" id="UP000249046">
    <property type="component" value="Unassembled WGS sequence"/>
</dbReference>
<reference evidence="1 2" key="1">
    <citation type="submission" date="2017-08" db="EMBL/GenBank/DDBJ databases">
        <title>Infants hospitalized years apart are colonized by the same room-sourced microbial strains.</title>
        <authorList>
            <person name="Brooks B."/>
            <person name="Olm M.R."/>
            <person name="Firek B.A."/>
            <person name="Baker R."/>
            <person name="Thomas B.C."/>
            <person name="Morowitz M.J."/>
            <person name="Banfield J.F."/>
        </authorList>
    </citation>
    <scope>NUCLEOTIDE SEQUENCE [LARGE SCALE GENOMIC DNA]</scope>
    <source>
        <strain evidence="1">S2_005_003_R2_42</strain>
    </source>
</reference>
<dbReference type="AlphaFoldDB" id="A0A2W5M9U5"/>
<dbReference type="EMBL" id="QFPO01000021">
    <property type="protein sequence ID" value="PZQ10220.1"/>
    <property type="molecule type" value="Genomic_DNA"/>
</dbReference>
<organism evidence="1 2">
    <name type="scientific">Rhodanobacter denitrificans</name>
    <dbReference type="NCBI Taxonomy" id="666685"/>
    <lineage>
        <taxon>Bacteria</taxon>
        <taxon>Pseudomonadati</taxon>
        <taxon>Pseudomonadota</taxon>
        <taxon>Gammaproteobacteria</taxon>
        <taxon>Lysobacterales</taxon>
        <taxon>Rhodanobacteraceae</taxon>
        <taxon>Rhodanobacter</taxon>
    </lineage>
</organism>
<comment type="caution">
    <text evidence="1">The sequence shown here is derived from an EMBL/GenBank/DDBJ whole genome shotgun (WGS) entry which is preliminary data.</text>
</comment>
<sequence>MMSGIFTALLLTLFLGVWAWAWGAARRQPFGEAAHLPLESDTAAVPAREVRP</sequence>
<protein>
    <submittedName>
        <fullName evidence="1">CcoQ/FixQ family Cbb3-type cytochrome c oxidase assembly chaperone</fullName>
    </submittedName>
</protein>
<evidence type="ECO:0000313" key="2">
    <source>
        <dbReference type="Proteomes" id="UP000249046"/>
    </source>
</evidence>
<evidence type="ECO:0000313" key="1">
    <source>
        <dbReference type="EMBL" id="PZQ10220.1"/>
    </source>
</evidence>
<gene>
    <name evidence="1" type="ORF">DI564_16290</name>
</gene>
<name>A0A2W5M9U5_9GAMM</name>